<reference evidence="8" key="1">
    <citation type="journal article" date="2023" name="Mol. Phylogenet. Evol.">
        <title>Genome-scale phylogeny and comparative genomics of the fungal order Sordariales.</title>
        <authorList>
            <person name="Hensen N."/>
            <person name="Bonometti L."/>
            <person name="Westerberg I."/>
            <person name="Brannstrom I.O."/>
            <person name="Guillou S."/>
            <person name="Cros-Aarteil S."/>
            <person name="Calhoun S."/>
            <person name="Haridas S."/>
            <person name="Kuo A."/>
            <person name="Mondo S."/>
            <person name="Pangilinan J."/>
            <person name="Riley R."/>
            <person name="LaButti K."/>
            <person name="Andreopoulos B."/>
            <person name="Lipzen A."/>
            <person name="Chen C."/>
            <person name="Yan M."/>
            <person name="Daum C."/>
            <person name="Ng V."/>
            <person name="Clum A."/>
            <person name="Steindorff A."/>
            <person name="Ohm R.A."/>
            <person name="Martin F."/>
            <person name="Silar P."/>
            <person name="Natvig D.O."/>
            <person name="Lalanne C."/>
            <person name="Gautier V."/>
            <person name="Ament-Velasquez S.L."/>
            <person name="Kruys A."/>
            <person name="Hutchinson M.I."/>
            <person name="Powell A.J."/>
            <person name="Barry K."/>
            <person name="Miller A.N."/>
            <person name="Grigoriev I.V."/>
            <person name="Debuchy R."/>
            <person name="Gladieux P."/>
            <person name="Hiltunen Thoren M."/>
            <person name="Johannesson H."/>
        </authorList>
    </citation>
    <scope>NUCLEOTIDE SEQUENCE</scope>
    <source>
        <strain evidence="8">CBS 232.78</strain>
    </source>
</reference>
<evidence type="ECO:0000313" key="9">
    <source>
        <dbReference type="Proteomes" id="UP001285441"/>
    </source>
</evidence>
<dbReference type="SUPFAM" id="SSF57701">
    <property type="entry name" value="Zn2/Cys6 DNA-binding domain"/>
    <property type="match status" value="1"/>
</dbReference>
<evidence type="ECO:0000256" key="2">
    <source>
        <dbReference type="ARBA" id="ARBA00023015"/>
    </source>
</evidence>
<feature type="region of interest" description="Disordered" evidence="6">
    <location>
        <begin position="95"/>
        <end position="137"/>
    </location>
</feature>
<evidence type="ECO:0000256" key="6">
    <source>
        <dbReference type="SAM" id="MobiDB-lite"/>
    </source>
</evidence>
<sequence>MMDLDRDEGDSVNGSSNGTPAPYGRACTNCARAKCRCLYRTGVPDCERCHRLGKSCVPSVSVRRRNGKRAHVSRAAQLEEKIEDLVTLLRTQASPAGVATPPEDGPANQPLSQSQLDDNSPRPNLFNPPVFNPPSVFNPPPFNPPAFNPPVFHPPVTSAPVFNSRPAHDFPHTRPSTLKILDNSLIGRAFNPELTAQPAPPTPPPRDSGDIPSCPYHPTPYEAEDNLETFRKYMLIFLPLVYLPPTMTQRQLREQSPFLWFNIMAVTCKQVDHQMSMSDAIRVFLAHKMVVEHEKSIDLLLGLLVFIGWKQYHRREKPCLSLITSLAKSLVYDLGLNRVPGESIISMAVNFSEGRKVFLPPREKTLETRRALLACFYVTSHIAFTMKRIDAITWTPLMDEALEYVSEHREWDGDDMLVAQVKIQLILEQLTRATLQSQDSGPPSLFLSALQSQLQKVKGQLPVNLQQNDIIMSHLHYTELAIQETALAKPRPSSSFMPDLERYEILETRLRALKNIFDLHFSIPNYIYVGLTFAYWCQITHAMVSLYRLLLMNDPACDRRAIQSQLDIVEVCDRLTREFEEVAATRRLNGGGPGSSVEEDVFVRSAKLVPLMKNHWLQDVAAAEQQQKSTQQGQQPGQHQQQQQQNNNGASAATAPQAFIATSSNEIPSDGGATAAATSSASVPSSFSPDGLGGEAWLEDLFSMNWEM</sequence>
<dbReference type="PROSITE" id="PS00463">
    <property type="entry name" value="ZN2_CY6_FUNGAL_1"/>
    <property type="match status" value="1"/>
</dbReference>
<feature type="domain" description="Zn(2)-C6 fungal-type" evidence="7">
    <location>
        <begin position="26"/>
        <end position="56"/>
    </location>
</feature>
<dbReference type="GO" id="GO:0008270">
    <property type="term" value="F:zinc ion binding"/>
    <property type="evidence" value="ECO:0007669"/>
    <property type="project" value="InterPro"/>
</dbReference>
<comment type="caution">
    <text evidence="8">The sequence shown here is derived from an EMBL/GenBank/DDBJ whole genome shotgun (WGS) entry which is preliminary data.</text>
</comment>
<dbReference type="GO" id="GO:0005634">
    <property type="term" value="C:nucleus"/>
    <property type="evidence" value="ECO:0007669"/>
    <property type="project" value="UniProtKB-SubCell"/>
</dbReference>
<accession>A0AAE0TWC4</accession>
<keyword evidence="5" id="KW-0539">Nucleus</keyword>
<keyword evidence="4" id="KW-0804">Transcription</keyword>
<dbReference type="Proteomes" id="UP001285441">
    <property type="component" value="Unassembled WGS sequence"/>
</dbReference>
<evidence type="ECO:0000259" key="7">
    <source>
        <dbReference type="PROSITE" id="PS00463"/>
    </source>
</evidence>
<comment type="subcellular location">
    <subcellularLocation>
        <location evidence="1">Nucleus</location>
    </subcellularLocation>
</comment>
<keyword evidence="3" id="KW-0238">DNA-binding</keyword>
<dbReference type="InterPro" id="IPR001138">
    <property type="entry name" value="Zn2Cys6_DnaBD"/>
</dbReference>
<proteinExistence type="predicted"/>
<evidence type="ECO:0000256" key="3">
    <source>
        <dbReference type="ARBA" id="ARBA00023125"/>
    </source>
</evidence>
<protein>
    <recommendedName>
        <fullName evidence="7">Zn(2)-C6 fungal-type domain-containing protein</fullName>
    </recommendedName>
</protein>
<evidence type="ECO:0000313" key="8">
    <source>
        <dbReference type="EMBL" id="KAK3381906.1"/>
    </source>
</evidence>
<dbReference type="CDD" id="cd12148">
    <property type="entry name" value="fungal_TF_MHR"/>
    <property type="match status" value="1"/>
</dbReference>
<name>A0AAE0TWC4_9PEZI</name>
<feature type="compositionally biased region" description="Low complexity" evidence="6">
    <location>
        <begin position="625"/>
        <end position="649"/>
    </location>
</feature>
<feature type="compositionally biased region" description="Low complexity" evidence="6">
    <location>
        <begin position="668"/>
        <end position="690"/>
    </location>
</feature>
<dbReference type="EMBL" id="JAULSW010000005">
    <property type="protein sequence ID" value="KAK3381906.1"/>
    <property type="molecule type" value="Genomic_DNA"/>
</dbReference>
<dbReference type="AlphaFoldDB" id="A0AAE0TWC4"/>
<dbReference type="GO" id="GO:0000981">
    <property type="term" value="F:DNA-binding transcription factor activity, RNA polymerase II-specific"/>
    <property type="evidence" value="ECO:0007669"/>
    <property type="project" value="InterPro"/>
</dbReference>
<reference evidence="8" key="2">
    <citation type="submission" date="2023-06" db="EMBL/GenBank/DDBJ databases">
        <authorList>
            <consortium name="Lawrence Berkeley National Laboratory"/>
            <person name="Haridas S."/>
            <person name="Hensen N."/>
            <person name="Bonometti L."/>
            <person name="Westerberg I."/>
            <person name="Brannstrom I.O."/>
            <person name="Guillou S."/>
            <person name="Cros-Aarteil S."/>
            <person name="Calhoun S."/>
            <person name="Kuo A."/>
            <person name="Mondo S."/>
            <person name="Pangilinan J."/>
            <person name="Riley R."/>
            <person name="LaButti K."/>
            <person name="Andreopoulos B."/>
            <person name="Lipzen A."/>
            <person name="Chen C."/>
            <person name="Yanf M."/>
            <person name="Daum C."/>
            <person name="Ng V."/>
            <person name="Clum A."/>
            <person name="Steindorff A."/>
            <person name="Ohm R."/>
            <person name="Martin F."/>
            <person name="Silar P."/>
            <person name="Natvig D."/>
            <person name="Lalanne C."/>
            <person name="Gautier V."/>
            <person name="Ament-velasquez S.L."/>
            <person name="Kruys A."/>
            <person name="Hutchinson M.I."/>
            <person name="Powell A.J."/>
            <person name="Barry K."/>
            <person name="Miller A.N."/>
            <person name="Grigoriev I.V."/>
            <person name="Debuchy R."/>
            <person name="Gladieux P."/>
            <person name="Thoren M.H."/>
            <person name="Johannesson H."/>
        </authorList>
    </citation>
    <scope>NUCLEOTIDE SEQUENCE</scope>
    <source>
        <strain evidence="8">CBS 232.78</strain>
    </source>
</reference>
<dbReference type="PANTHER" id="PTHR31845">
    <property type="entry name" value="FINGER DOMAIN PROTEIN, PUTATIVE-RELATED"/>
    <property type="match status" value="1"/>
</dbReference>
<feature type="compositionally biased region" description="Polar residues" evidence="6">
    <location>
        <begin position="109"/>
        <end position="118"/>
    </location>
</feature>
<evidence type="ECO:0000256" key="1">
    <source>
        <dbReference type="ARBA" id="ARBA00004123"/>
    </source>
</evidence>
<keyword evidence="2" id="KW-0805">Transcription regulation</keyword>
<evidence type="ECO:0000256" key="5">
    <source>
        <dbReference type="ARBA" id="ARBA00023242"/>
    </source>
</evidence>
<dbReference type="Gene3D" id="4.10.240.10">
    <property type="entry name" value="Zn(2)-C6 fungal-type DNA-binding domain"/>
    <property type="match status" value="1"/>
</dbReference>
<keyword evidence="9" id="KW-1185">Reference proteome</keyword>
<gene>
    <name evidence="8" type="ORF">B0H63DRAFT_215775</name>
</gene>
<dbReference type="InterPro" id="IPR036864">
    <property type="entry name" value="Zn2-C6_fun-type_DNA-bd_sf"/>
</dbReference>
<dbReference type="GO" id="GO:0000976">
    <property type="term" value="F:transcription cis-regulatory region binding"/>
    <property type="evidence" value="ECO:0007669"/>
    <property type="project" value="TreeGrafter"/>
</dbReference>
<organism evidence="8 9">
    <name type="scientific">Podospora didyma</name>
    <dbReference type="NCBI Taxonomy" id="330526"/>
    <lineage>
        <taxon>Eukaryota</taxon>
        <taxon>Fungi</taxon>
        <taxon>Dikarya</taxon>
        <taxon>Ascomycota</taxon>
        <taxon>Pezizomycotina</taxon>
        <taxon>Sordariomycetes</taxon>
        <taxon>Sordariomycetidae</taxon>
        <taxon>Sordariales</taxon>
        <taxon>Podosporaceae</taxon>
        <taxon>Podospora</taxon>
    </lineage>
</organism>
<feature type="region of interest" description="Disordered" evidence="6">
    <location>
        <begin position="622"/>
        <end position="692"/>
    </location>
</feature>
<feature type="region of interest" description="Disordered" evidence="6">
    <location>
        <begin position="193"/>
        <end position="218"/>
    </location>
</feature>
<dbReference type="InterPro" id="IPR051089">
    <property type="entry name" value="prtT"/>
</dbReference>
<evidence type="ECO:0000256" key="4">
    <source>
        <dbReference type="ARBA" id="ARBA00023163"/>
    </source>
</evidence>
<dbReference type="PANTHER" id="PTHR31845:SF32">
    <property type="entry name" value="MISCELLANEOUS ZN(II)2CYS6 TRANSCRIPTION FACTOR (EUROFUNG)-RELATED"/>
    <property type="match status" value="1"/>
</dbReference>